<dbReference type="InterPro" id="IPR006594">
    <property type="entry name" value="LisH"/>
</dbReference>
<dbReference type="PROSITE" id="PS50897">
    <property type="entry name" value="CTLH"/>
    <property type="match status" value="1"/>
</dbReference>
<dbReference type="SMART" id="SM00668">
    <property type="entry name" value="CTLH"/>
    <property type="match status" value="1"/>
</dbReference>
<reference evidence="3" key="1">
    <citation type="journal article" date="2020" name="bioRxiv">
        <title>Chromosome-level reference genome of the European wasp spider Argiope bruennichi: a resource for studies on range expansion and evolutionary adaptation.</title>
        <authorList>
            <person name="Sheffer M.M."/>
            <person name="Hoppe A."/>
            <person name="Krehenwinkel H."/>
            <person name="Uhl G."/>
            <person name="Kuss A.W."/>
            <person name="Jensen L."/>
            <person name="Jensen C."/>
            <person name="Gillespie R.G."/>
            <person name="Hoff K.J."/>
            <person name="Prost S."/>
        </authorList>
    </citation>
    <scope>NUCLEOTIDE SEQUENCE</scope>
</reference>
<evidence type="ECO:0000313" key="3">
    <source>
        <dbReference type="EMBL" id="KAF8770715.1"/>
    </source>
</evidence>
<organism evidence="3 4">
    <name type="scientific">Argiope bruennichi</name>
    <name type="common">Wasp spider</name>
    <name type="synonym">Aranea bruennichi</name>
    <dbReference type="NCBI Taxonomy" id="94029"/>
    <lineage>
        <taxon>Eukaryota</taxon>
        <taxon>Metazoa</taxon>
        <taxon>Ecdysozoa</taxon>
        <taxon>Arthropoda</taxon>
        <taxon>Chelicerata</taxon>
        <taxon>Arachnida</taxon>
        <taxon>Araneae</taxon>
        <taxon>Araneomorphae</taxon>
        <taxon>Entelegynae</taxon>
        <taxon>Araneoidea</taxon>
        <taxon>Araneidae</taxon>
        <taxon>Argiope</taxon>
    </lineage>
</organism>
<keyword evidence="4" id="KW-1185">Reference proteome</keyword>
<dbReference type="AlphaFoldDB" id="A0A8T0EFG9"/>
<feature type="compositionally biased region" description="Basic and acidic residues" evidence="1">
    <location>
        <begin position="336"/>
        <end position="352"/>
    </location>
</feature>
<gene>
    <name evidence="3" type="ORF">HNY73_018210</name>
</gene>
<dbReference type="PROSITE" id="PS50896">
    <property type="entry name" value="LISH"/>
    <property type="match status" value="1"/>
</dbReference>
<feature type="region of interest" description="Disordered" evidence="1">
    <location>
        <begin position="336"/>
        <end position="419"/>
    </location>
</feature>
<feature type="domain" description="CTLH" evidence="2">
    <location>
        <begin position="44"/>
        <end position="100"/>
    </location>
</feature>
<name>A0A8T0EFG9_ARGBR</name>
<evidence type="ECO:0000256" key="1">
    <source>
        <dbReference type="SAM" id="MobiDB-lite"/>
    </source>
</evidence>
<dbReference type="InterPro" id="IPR057749">
    <property type="entry name" value="WDR47_COR"/>
</dbReference>
<reference evidence="3" key="2">
    <citation type="submission" date="2020-06" db="EMBL/GenBank/DDBJ databases">
        <authorList>
            <person name="Sheffer M."/>
        </authorList>
    </citation>
    <scope>NUCLEOTIDE SEQUENCE</scope>
</reference>
<accession>A0A8T0EFG9</accession>
<dbReference type="EMBL" id="JABXBU010002228">
    <property type="protein sequence ID" value="KAF8770715.1"/>
    <property type="molecule type" value="Genomic_DNA"/>
</dbReference>
<evidence type="ECO:0000313" key="4">
    <source>
        <dbReference type="Proteomes" id="UP000807504"/>
    </source>
</evidence>
<dbReference type="PANTHER" id="PTHR19863">
    <property type="entry name" value="NEMITIN (NEURONAL ENRICHED MAP INTERACTING PROTEIN) HOMOLOG"/>
    <property type="match status" value="1"/>
</dbReference>
<feature type="compositionally biased region" description="Basic and acidic residues" evidence="1">
    <location>
        <begin position="365"/>
        <end position="388"/>
    </location>
</feature>
<dbReference type="Proteomes" id="UP000807504">
    <property type="component" value="Unassembled WGS sequence"/>
</dbReference>
<dbReference type="SMART" id="SM00667">
    <property type="entry name" value="LisH"/>
    <property type="match status" value="1"/>
</dbReference>
<dbReference type="InterPro" id="IPR006595">
    <property type="entry name" value="CTLH_C"/>
</dbReference>
<dbReference type="PANTHER" id="PTHR19863:SF5">
    <property type="entry name" value="WD REPEAT-CONTAINING PROTEIN 47"/>
    <property type="match status" value="1"/>
</dbReference>
<protein>
    <submittedName>
        <fullName evidence="3">WD repeat-containing protein 47</fullName>
    </submittedName>
</protein>
<feature type="compositionally biased region" description="Polar residues" evidence="1">
    <location>
        <begin position="405"/>
        <end position="418"/>
    </location>
</feature>
<dbReference type="Pfam" id="PF25602">
    <property type="entry name" value="WDR47_COR"/>
    <property type="match status" value="1"/>
</dbReference>
<sequence>MTTDTICLKEEDIIRLIQAYFEFRGLHLSLDALERETGVLNCQYPEEALVLRHLIMDGRWRDVLNYIGRLPLKEQDLKFMTFEIMKQKYIELICVYEELGNELYEDLGHAIALCFSELSTYCPCPVEYENLRKLASLTKLSQDAQYKDWNPISSRRKCFQTVCSVLMEMPGLEGEITDQLMDPERLPDLLVKGILYESCEEYCEAKASTQSESTKFRFGSLRRNKESKSSDLNLYSWLQSVPWVKMTHLFKCRSLTVNVDKFDQPAMMASWTEKILQNSTDLPEDVARELRRPSSSSEDIKEHFWNRKIQRNLIVDAPEILRKAEEVISRWERRNPSNREHVSDKRPSKDAKSGSVNKSYGCAGDSKDVSRKVPKEDSRKVLNTDSRKIPNTGTRTNLKKKSEDTISVTDTSSKSNGSEEIIDRSMPYSTEGTETKTAEEFFHSDHHEGKGVEVVGNVQEQSAGFDEKQNIRDLLKAKEAVRDKLLQILKNSTNDQNNTTVVNESKESSENLEETNYSEILNKKKRKENSTIISPIGSRQEQQVRWQNSSSEFHCQREKCEKKINMVTGMMDLCLVPILDFSRDCKKGRTNQSTCEKQFM</sequence>
<evidence type="ECO:0000259" key="2">
    <source>
        <dbReference type="PROSITE" id="PS50897"/>
    </source>
</evidence>
<comment type="caution">
    <text evidence="3">The sequence shown here is derived from an EMBL/GenBank/DDBJ whole genome shotgun (WGS) entry which is preliminary data.</text>
</comment>
<proteinExistence type="predicted"/>
<dbReference type="InterPro" id="IPR040067">
    <property type="entry name" value="WDR47"/>
</dbReference>